<dbReference type="CDD" id="cd00267">
    <property type="entry name" value="ABC_ATPase"/>
    <property type="match status" value="1"/>
</dbReference>
<sequence length="242" mass="25913">MSQLSPEPDADEDEQRPPAITARALTMHGPWGPVYGPIDLDIAEGGVTVLVAPSGSGRTALLMTLAGRMRPAGGALTVFGRTRARDIFRAAALAGIDEIDTVSESVTVRDLITEQRRWDAAWYRLVRRADENDLAALCAPVFGDLPLPPLTEYFDALTELDQILLRVALANTARPPLLVVGNLDHLTDDRNRILLLDRLVALGEQQTVITANVNGVANPAVTQLTVPNTTPAELAAAQKGGE</sequence>
<dbReference type="AlphaFoldDB" id="A0A132PQL4"/>
<reference evidence="2 3" key="1">
    <citation type="submission" date="2015-07" db="EMBL/GenBank/DDBJ databases">
        <title>A draft genome sequence of Mycobacterium wolinskyi.</title>
        <authorList>
            <person name="de Man T.J."/>
            <person name="Perry K.A."/>
            <person name="Coulliette A.D."/>
            <person name="Jensen B."/>
            <person name="Toney N.C."/>
            <person name="Limbago B.M."/>
            <person name="Noble-Wang J."/>
        </authorList>
    </citation>
    <scope>NUCLEOTIDE SEQUENCE [LARGE SCALE GENOMIC DNA]</scope>
    <source>
        <strain evidence="2 3">CDC_01</strain>
    </source>
</reference>
<proteinExistence type="predicted"/>
<name>A0A132PQL4_9MYCO</name>
<dbReference type="Pfam" id="PF00005">
    <property type="entry name" value="ABC_tran"/>
    <property type="match status" value="1"/>
</dbReference>
<comment type="caution">
    <text evidence="2">The sequence shown here is derived from an EMBL/GenBank/DDBJ whole genome shotgun (WGS) entry which is preliminary data.</text>
</comment>
<feature type="domain" description="ABC transporter" evidence="1">
    <location>
        <begin position="37"/>
        <end position="114"/>
    </location>
</feature>
<accession>A0A132PQL4</accession>
<gene>
    <name evidence="2" type="ORF">AFM11_07715</name>
</gene>
<dbReference type="GO" id="GO:0016887">
    <property type="term" value="F:ATP hydrolysis activity"/>
    <property type="evidence" value="ECO:0007669"/>
    <property type="project" value="InterPro"/>
</dbReference>
<dbReference type="RefSeq" id="WP_067846088.1">
    <property type="nucleotide sequence ID" value="NZ_LGTW01000004.1"/>
</dbReference>
<evidence type="ECO:0000313" key="3">
    <source>
        <dbReference type="Proteomes" id="UP000070612"/>
    </source>
</evidence>
<dbReference type="Gene3D" id="3.40.50.300">
    <property type="entry name" value="P-loop containing nucleotide triphosphate hydrolases"/>
    <property type="match status" value="1"/>
</dbReference>
<dbReference type="SUPFAM" id="SSF52540">
    <property type="entry name" value="P-loop containing nucleoside triphosphate hydrolases"/>
    <property type="match status" value="1"/>
</dbReference>
<dbReference type="STRING" id="59750.AWC31_24340"/>
<evidence type="ECO:0000259" key="1">
    <source>
        <dbReference type="Pfam" id="PF00005"/>
    </source>
</evidence>
<dbReference type="GO" id="GO:0005524">
    <property type="term" value="F:ATP binding"/>
    <property type="evidence" value="ECO:0007669"/>
    <property type="project" value="InterPro"/>
</dbReference>
<dbReference type="Proteomes" id="UP000070612">
    <property type="component" value="Unassembled WGS sequence"/>
</dbReference>
<dbReference type="InterPro" id="IPR003439">
    <property type="entry name" value="ABC_transporter-like_ATP-bd"/>
</dbReference>
<dbReference type="InterPro" id="IPR027417">
    <property type="entry name" value="P-loop_NTPase"/>
</dbReference>
<keyword evidence="3" id="KW-1185">Reference proteome</keyword>
<organism evidence="2 3">
    <name type="scientific">Mycolicibacterium wolinskyi</name>
    <dbReference type="NCBI Taxonomy" id="59750"/>
    <lineage>
        <taxon>Bacteria</taxon>
        <taxon>Bacillati</taxon>
        <taxon>Actinomycetota</taxon>
        <taxon>Actinomycetes</taxon>
        <taxon>Mycobacteriales</taxon>
        <taxon>Mycobacteriaceae</taxon>
        <taxon>Mycolicibacterium</taxon>
    </lineage>
</organism>
<evidence type="ECO:0000313" key="2">
    <source>
        <dbReference type="EMBL" id="KWX24564.1"/>
    </source>
</evidence>
<dbReference type="PATRIC" id="fig|59750.3.peg.5392"/>
<dbReference type="EMBL" id="LGTW01000004">
    <property type="protein sequence ID" value="KWX24564.1"/>
    <property type="molecule type" value="Genomic_DNA"/>
</dbReference>
<protein>
    <recommendedName>
        <fullName evidence="1">ABC transporter domain-containing protein</fullName>
    </recommendedName>
</protein>